<sequence length="414" mass="47314">MYSKQSDALSEGYFSWGAPLSLQPRGSEMHQIPYPHFALIAIDGRGCVKYHTSQSLERHCHYVFTPDVKERFMNATGEAKHHSRSHGRIEIPAPKKRRLELEEIPDISFENVDRVPLKIGDEERILDYYESAFRAFQQINCRQIAKAFIKIIEPRKQVKHPYNGGRGASGEKGDPEKTKPDWWPAGVIHREPDHLKKPERIRLLVHIIRNLRKSHNITTEKLEEAGRDVKRQIKPRERWEILEEIYAVRRMEESFERGEIDAKTVIYVVNRDSSAKSERDSECLSDCGHSSLEGKETFLPPAMSRYPKDTEDNIPAIKYLPPSDFVPSPIEQAASPAVTADTWSFQQSPFHPVGYDVLPSQSIPPVTAAELHMRLPTQFDYVPLAAPSFQPGPIGHSQLLPPSHQESEAIPYFK</sequence>
<comment type="caution">
    <text evidence="1">The sequence shown here is derived from an EMBL/GenBank/DDBJ whole genome shotgun (WGS) entry which is preliminary data.</text>
</comment>
<name>A0ACB8UW44_9EURO</name>
<proteinExistence type="predicted"/>
<accession>A0ACB8UW44</accession>
<organism evidence="1">
    <name type="scientific">Ophidiomyces ophidiicola</name>
    <dbReference type="NCBI Taxonomy" id="1387563"/>
    <lineage>
        <taxon>Eukaryota</taxon>
        <taxon>Fungi</taxon>
        <taxon>Dikarya</taxon>
        <taxon>Ascomycota</taxon>
        <taxon>Pezizomycotina</taxon>
        <taxon>Eurotiomycetes</taxon>
        <taxon>Eurotiomycetidae</taxon>
        <taxon>Onygenales</taxon>
        <taxon>Onygenaceae</taxon>
        <taxon>Ophidiomyces</taxon>
    </lineage>
</organism>
<reference evidence="1" key="1">
    <citation type="journal article" date="2022" name="bioRxiv">
        <title>Population genetic analysis of Ophidiomyces ophidiicola, the causative agent of snake fungal disease, indicates recent introductions to the USA.</title>
        <authorList>
            <person name="Ladner J.T."/>
            <person name="Palmer J.M."/>
            <person name="Ettinger C.L."/>
            <person name="Stajich J.E."/>
            <person name="Farrell T.M."/>
            <person name="Glorioso B.M."/>
            <person name="Lawson B."/>
            <person name="Price S.J."/>
            <person name="Stengle A.G."/>
            <person name="Grear D.A."/>
            <person name="Lorch J.M."/>
        </authorList>
    </citation>
    <scope>NUCLEOTIDE SEQUENCE</scope>
    <source>
        <strain evidence="1">NWHC 24266-5</strain>
    </source>
</reference>
<protein>
    <submittedName>
        <fullName evidence="1">Uncharacterized protein</fullName>
    </submittedName>
</protein>
<dbReference type="EMBL" id="JALBCA010000050">
    <property type="protein sequence ID" value="KAI2386226.1"/>
    <property type="molecule type" value="Genomic_DNA"/>
</dbReference>
<evidence type="ECO:0000313" key="1">
    <source>
        <dbReference type="EMBL" id="KAI2386226.1"/>
    </source>
</evidence>
<gene>
    <name evidence="1" type="ORF">LOY88_003696</name>
</gene>